<keyword evidence="1" id="KW-1133">Transmembrane helix</keyword>
<dbReference type="AlphaFoldDB" id="A0A2P2P2C9"/>
<accession>A0A2P2P2C9</accession>
<keyword evidence="1" id="KW-0812">Transmembrane</keyword>
<feature type="transmembrane region" description="Helical" evidence="1">
    <location>
        <begin position="15"/>
        <end position="36"/>
    </location>
</feature>
<name>A0A2P2P2C9_RHIMU</name>
<keyword evidence="1" id="KW-0472">Membrane</keyword>
<proteinExistence type="predicted"/>
<organism evidence="2">
    <name type="scientific">Rhizophora mucronata</name>
    <name type="common">Asiatic mangrove</name>
    <dbReference type="NCBI Taxonomy" id="61149"/>
    <lineage>
        <taxon>Eukaryota</taxon>
        <taxon>Viridiplantae</taxon>
        <taxon>Streptophyta</taxon>
        <taxon>Embryophyta</taxon>
        <taxon>Tracheophyta</taxon>
        <taxon>Spermatophyta</taxon>
        <taxon>Magnoliopsida</taxon>
        <taxon>eudicotyledons</taxon>
        <taxon>Gunneridae</taxon>
        <taxon>Pentapetalae</taxon>
        <taxon>rosids</taxon>
        <taxon>fabids</taxon>
        <taxon>Malpighiales</taxon>
        <taxon>Rhizophoraceae</taxon>
        <taxon>Rhizophora</taxon>
    </lineage>
</organism>
<sequence length="39" mass="4613">MLVIERSMSPSESELMLVCLMYYSAMLSCICLLFWYKLN</sequence>
<reference evidence="2" key="1">
    <citation type="submission" date="2018-02" db="EMBL/GenBank/DDBJ databases">
        <title>Rhizophora mucronata_Transcriptome.</title>
        <authorList>
            <person name="Meera S.P."/>
            <person name="Sreeshan A."/>
            <person name="Augustine A."/>
        </authorList>
    </citation>
    <scope>NUCLEOTIDE SEQUENCE</scope>
    <source>
        <tissue evidence="2">Leaf</tissue>
    </source>
</reference>
<evidence type="ECO:0000313" key="2">
    <source>
        <dbReference type="EMBL" id="MBX48915.1"/>
    </source>
</evidence>
<dbReference type="EMBL" id="GGEC01068431">
    <property type="protein sequence ID" value="MBX48915.1"/>
    <property type="molecule type" value="Transcribed_RNA"/>
</dbReference>
<dbReference type="PROSITE" id="PS51257">
    <property type="entry name" value="PROKAR_LIPOPROTEIN"/>
    <property type="match status" value="1"/>
</dbReference>
<protein>
    <submittedName>
        <fullName evidence="2">Uncharacterized protein</fullName>
    </submittedName>
</protein>
<evidence type="ECO:0000256" key="1">
    <source>
        <dbReference type="SAM" id="Phobius"/>
    </source>
</evidence>